<dbReference type="InterPro" id="IPR036388">
    <property type="entry name" value="WH-like_DNA-bd_sf"/>
</dbReference>
<evidence type="ECO:0000313" key="2">
    <source>
        <dbReference type="EMBL" id="GII35867.1"/>
    </source>
</evidence>
<dbReference type="RefSeq" id="WP_204071587.1">
    <property type="nucleotide sequence ID" value="NZ_BAABHI010000012.1"/>
</dbReference>
<dbReference type="Pfam" id="PF12802">
    <property type="entry name" value="MarR_2"/>
    <property type="match status" value="1"/>
</dbReference>
<dbReference type="InterPro" id="IPR036390">
    <property type="entry name" value="WH_DNA-bd_sf"/>
</dbReference>
<accession>A0A8J3U0X5</accession>
<sequence length="153" mass="16502">MDLPAARPPSLLGLSTYLLSQTGKTARARLAQRLADRGLKLWHMATLAALADFGPHVQRELAARLAMDPSDVAKVVDELAAAGYVDRSRDPGDRRRVAVTLTGAGRATLAELDTEARQVQDDILAPLSLAERAQIHVLLEKVYGGLRRTSDPA</sequence>
<organism evidence="2 3">
    <name type="scientific">Planotetraspora phitsanulokensis</name>
    <dbReference type="NCBI Taxonomy" id="575192"/>
    <lineage>
        <taxon>Bacteria</taxon>
        <taxon>Bacillati</taxon>
        <taxon>Actinomycetota</taxon>
        <taxon>Actinomycetes</taxon>
        <taxon>Streptosporangiales</taxon>
        <taxon>Streptosporangiaceae</taxon>
        <taxon>Planotetraspora</taxon>
    </lineage>
</organism>
<dbReference type="EMBL" id="BOOP01000003">
    <property type="protein sequence ID" value="GII35867.1"/>
    <property type="molecule type" value="Genomic_DNA"/>
</dbReference>
<proteinExistence type="predicted"/>
<evidence type="ECO:0000259" key="1">
    <source>
        <dbReference type="PROSITE" id="PS50995"/>
    </source>
</evidence>
<keyword evidence="3" id="KW-1185">Reference proteome</keyword>
<dbReference type="PANTHER" id="PTHR33164:SF43">
    <property type="entry name" value="HTH-TYPE TRANSCRIPTIONAL REPRESSOR YETL"/>
    <property type="match status" value="1"/>
</dbReference>
<reference evidence="2 3" key="1">
    <citation type="submission" date="2021-01" db="EMBL/GenBank/DDBJ databases">
        <title>Whole genome shotgun sequence of Planotetraspora phitsanulokensis NBRC 104273.</title>
        <authorList>
            <person name="Komaki H."/>
            <person name="Tamura T."/>
        </authorList>
    </citation>
    <scope>NUCLEOTIDE SEQUENCE [LARGE SCALE GENOMIC DNA]</scope>
    <source>
        <strain evidence="2 3">NBRC 104273</strain>
    </source>
</reference>
<dbReference type="PROSITE" id="PS50995">
    <property type="entry name" value="HTH_MARR_2"/>
    <property type="match status" value="1"/>
</dbReference>
<dbReference type="GO" id="GO:0006950">
    <property type="term" value="P:response to stress"/>
    <property type="evidence" value="ECO:0007669"/>
    <property type="project" value="TreeGrafter"/>
</dbReference>
<dbReference type="Gene3D" id="1.10.10.10">
    <property type="entry name" value="Winged helix-like DNA-binding domain superfamily/Winged helix DNA-binding domain"/>
    <property type="match status" value="1"/>
</dbReference>
<dbReference type="PRINTS" id="PR00598">
    <property type="entry name" value="HTHMARR"/>
</dbReference>
<dbReference type="PANTHER" id="PTHR33164">
    <property type="entry name" value="TRANSCRIPTIONAL REGULATOR, MARR FAMILY"/>
    <property type="match status" value="1"/>
</dbReference>
<gene>
    <name evidence="2" type="ORF">Pph01_08700</name>
</gene>
<dbReference type="InterPro" id="IPR000835">
    <property type="entry name" value="HTH_MarR-typ"/>
</dbReference>
<comment type="caution">
    <text evidence="2">The sequence shown here is derived from an EMBL/GenBank/DDBJ whole genome shotgun (WGS) entry which is preliminary data.</text>
</comment>
<protein>
    <submittedName>
        <fullName evidence="2">MarR family transcriptional regulator</fullName>
    </submittedName>
</protein>
<dbReference type="InterPro" id="IPR039422">
    <property type="entry name" value="MarR/SlyA-like"/>
</dbReference>
<dbReference type="SUPFAM" id="SSF46785">
    <property type="entry name" value="Winged helix' DNA-binding domain"/>
    <property type="match status" value="1"/>
</dbReference>
<feature type="domain" description="HTH marR-type" evidence="1">
    <location>
        <begin position="15"/>
        <end position="144"/>
    </location>
</feature>
<name>A0A8J3U0X5_9ACTN</name>
<dbReference type="AlphaFoldDB" id="A0A8J3U0X5"/>
<dbReference type="SMART" id="SM00347">
    <property type="entry name" value="HTH_MARR"/>
    <property type="match status" value="1"/>
</dbReference>
<dbReference type="Proteomes" id="UP000622547">
    <property type="component" value="Unassembled WGS sequence"/>
</dbReference>
<dbReference type="GO" id="GO:0003700">
    <property type="term" value="F:DNA-binding transcription factor activity"/>
    <property type="evidence" value="ECO:0007669"/>
    <property type="project" value="InterPro"/>
</dbReference>
<evidence type="ECO:0000313" key="3">
    <source>
        <dbReference type="Proteomes" id="UP000622547"/>
    </source>
</evidence>